<dbReference type="HOGENOM" id="CLU_054493_0_1_5"/>
<sequence length="347" mass="37859">MTSGTQSHSPSHSPSQPENAGNGQAGADDAVLPFAVEALDVRGRVVRLGPAVDTILRRHGYPDPVARLLGEAAALTVLLGSSLKFEGRFQLQTKTDGPVAMIVVDFEAPDRLRATARFDPARVAALGTGPLADSDLIGTGHLAMTIDQGTAASRYQGVVALDGQSLEEAAYQYFRQSEQIPTQVRLAVAEAVEEGAGRWRAGGLLVQFLPQSVDRARLADLPPGDIPEGHRHLSGEAPEDDAWVEARSLVATIEDHELVDPHVSSERLLYRLFHQRGVRVFDRQPVRETCRCSRERVMGMIRSFSPQERHDMVADDGRIVITCEFCSRRYDLDPQEVEAEVAGQPTQ</sequence>
<evidence type="ECO:0000256" key="5">
    <source>
        <dbReference type="ARBA" id="ARBA00023284"/>
    </source>
</evidence>
<dbReference type="InterPro" id="IPR016154">
    <property type="entry name" value="Heat_shock_Hsp33_C"/>
</dbReference>
<dbReference type="InterPro" id="IPR000397">
    <property type="entry name" value="Heat_shock_Hsp33"/>
</dbReference>
<dbReference type="STRING" id="693986.MOC_2742"/>
<keyword evidence="8" id="KW-1185">Reference proteome</keyword>
<dbReference type="Pfam" id="PF01430">
    <property type="entry name" value="HSP33"/>
    <property type="match status" value="1"/>
</dbReference>
<dbReference type="PIRSF" id="PIRSF005261">
    <property type="entry name" value="Heat_shock_Hsp33"/>
    <property type="match status" value="1"/>
</dbReference>
<dbReference type="InterPro" id="IPR016153">
    <property type="entry name" value="Heat_shock_Hsp33_N"/>
</dbReference>
<evidence type="ECO:0000256" key="2">
    <source>
        <dbReference type="ARBA" id="ARBA00022833"/>
    </source>
</evidence>
<dbReference type="GO" id="GO:0005737">
    <property type="term" value="C:cytoplasm"/>
    <property type="evidence" value="ECO:0007669"/>
    <property type="project" value="InterPro"/>
</dbReference>
<keyword evidence="1" id="KW-0963">Cytoplasm</keyword>
<dbReference type="Proteomes" id="UP000029492">
    <property type="component" value="Chromosome"/>
</dbReference>
<evidence type="ECO:0000256" key="3">
    <source>
        <dbReference type="ARBA" id="ARBA00023157"/>
    </source>
</evidence>
<dbReference type="CDD" id="cd00498">
    <property type="entry name" value="Hsp33"/>
    <property type="match status" value="1"/>
</dbReference>
<keyword evidence="4" id="KW-0143">Chaperone</keyword>
<keyword evidence="3" id="KW-1015">Disulfide bond</keyword>
<dbReference type="AlphaFoldDB" id="A0A089NSX2"/>
<dbReference type="eggNOG" id="COG1281">
    <property type="taxonomic scope" value="Bacteria"/>
</dbReference>
<evidence type="ECO:0000313" key="8">
    <source>
        <dbReference type="Proteomes" id="UP000029492"/>
    </source>
</evidence>
<dbReference type="SUPFAM" id="SSF118352">
    <property type="entry name" value="HSP33 redox switch-like"/>
    <property type="match status" value="1"/>
</dbReference>
<dbReference type="InterPro" id="IPR023212">
    <property type="entry name" value="Hsp33_helix_hairpin_bin_dom_sf"/>
</dbReference>
<name>A0A089NSX2_9HYPH</name>
<keyword evidence="2" id="KW-0862">Zinc</keyword>
<dbReference type="Gene3D" id="3.90.1280.10">
    <property type="entry name" value="HSP33 redox switch-like"/>
    <property type="match status" value="1"/>
</dbReference>
<dbReference type="PANTHER" id="PTHR30111:SF1">
    <property type="entry name" value="33 KDA CHAPERONIN"/>
    <property type="match status" value="1"/>
</dbReference>
<proteinExistence type="predicted"/>
<evidence type="ECO:0000313" key="7">
    <source>
        <dbReference type="EMBL" id="AIQ90497.1"/>
    </source>
</evidence>
<organism evidence="7 8">
    <name type="scientific">Methylobacterium oryzae CBMB20</name>
    <dbReference type="NCBI Taxonomy" id="693986"/>
    <lineage>
        <taxon>Bacteria</taxon>
        <taxon>Pseudomonadati</taxon>
        <taxon>Pseudomonadota</taxon>
        <taxon>Alphaproteobacteria</taxon>
        <taxon>Hyphomicrobiales</taxon>
        <taxon>Methylobacteriaceae</taxon>
        <taxon>Methylobacterium</taxon>
    </lineage>
</organism>
<feature type="region of interest" description="Disordered" evidence="6">
    <location>
        <begin position="1"/>
        <end position="26"/>
    </location>
</feature>
<dbReference type="GO" id="GO:0051082">
    <property type="term" value="F:unfolded protein binding"/>
    <property type="evidence" value="ECO:0007669"/>
    <property type="project" value="InterPro"/>
</dbReference>
<dbReference type="Gene3D" id="1.10.287.480">
    <property type="entry name" value="helix hairpin bin"/>
    <property type="match status" value="1"/>
</dbReference>
<dbReference type="PANTHER" id="PTHR30111">
    <property type="entry name" value="33 KDA CHAPERONIN"/>
    <property type="match status" value="1"/>
</dbReference>
<dbReference type="KEGG" id="mor:MOC_2742"/>
<dbReference type="SUPFAM" id="SSF64397">
    <property type="entry name" value="Hsp33 domain"/>
    <property type="match status" value="1"/>
</dbReference>
<evidence type="ECO:0000256" key="1">
    <source>
        <dbReference type="ARBA" id="ARBA00022490"/>
    </source>
</evidence>
<reference evidence="7 8" key="1">
    <citation type="journal article" date="2014" name="PLoS ONE">
        <title>Genome Information of Methylobacterium oryzae, a Plant-Probiotic Methylotroph in the Phyllosphere.</title>
        <authorList>
            <person name="Kwak M.J."/>
            <person name="Jeong H."/>
            <person name="Madhaiyan M."/>
            <person name="Lee Y."/>
            <person name="Sa T.M."/>
            <person name="Oh T.K."/>
            <person name="Kim J.F."/>
        </authorList>
    </citation>
    <scope>NUCLEOTIDE SEQUENCE [LARGE SCALE GENOMIC DNA]</scope>
    <source>
        <strain evidence="7 8">CBMB20</strain>
    </source>
</reference>
<accession>A0A089NSX2</accession>
<dbReference type="GO" id="GO:0044183">
    <property type="term" value="F:protein folding chaperone"/>
    <property type="evidence" value="ECO:0007669"/>
    <property type="project" value="TreeGrafter"/>
</dbReference>
<dbReference type="NCBIfam" id="NF002386">
    <property type="entry name" value="PRK01402.1"/>
    <property type="match status" value="1"/>
</dbReference>
<dbReference type="Gene3D" id="3.55.30.10">
    <property type="entry name" value="Hsp33 domain"/>
    <property type="match status" value="1"/>
</dbReference>
<gene>
    <name evidence="7" type="primary">hsp33</name>
    <name evidence="7" type="ORF">MOC_2742</name>
</gene>
<keyword evidence="5" id="KW-0676">Redox-active center</keyword>
<dbReference type="EMBL" id="CP003811">
    <property type="protein sequence ID" value="AIQ90497.1"/>
    <property type="molecule type" value="Genomic_DNA"/>
</dbReference>
<evidence type="ECO:0000256" key="4">
    <source>
        <dbReference type="ARBA" id="ARBA00023186"/>
    </source>
</evidence>
<evidence type="ECO:0000256" key="6">
    <source>
        <dbReference type="SAM" id="MobiDB-lite"/>
    </source>
</evidence>
<dbReference type="RefSeq" id="WP_043761172.1">
    <property type="nucleotide sequence ID" value="NZ_CP003811.1"/>
</dbReference>
<protein>
    <submittedName>
        <fullName evidence="7">Chaperone protein Hsp33</fullName>
    </submittedName>
</protein>
<dbReference type="GO" id="GO:0042026">
    <property type="term" value="P:protein refolding"/>
    <property type="evidence" value="ECO:0007669"/>
    <property type="project" value="TreeGrafter"/>
</dbReference>